<comment type="caution">
    <text evidence="1">The sequence shown here is derived from an EMBL/GenBank/DDBJ whole genome shotgun (WGS) entry which is preliminary data.</text>
</comment>
<proteinExistence type="predicted"/>
<gene>
    <name evidence="1" type="ORF">LCGC14_2069060</name>
</gene>
<evidence type="ECO:0000313" key="1">
    <source>
        <dbReference type="EMBL" id="KKL74024.1"/>
    </source>
</evidence>
<name>A0A0F9EJ31_9ZZZZ</name>
<reference evidence="1" key="1">
    <citation type="journal article" date="2015" name="Nature">
        <title>Complex archaea that bridge the gap between prokaryotes and eukaryotes.</title>
        <authorList>
            <person name="Spang A."/>
            <person name="Saw J.H."/>
            <person name="Jorgensen S.L."/>
            <person name="Zaremba-Niedzwiedzka K."/>
            <person name="Martijn J."/>
            <person name="Lind A.E."/>
            <person name="van Eijk R."/>
            <person name="Schleper C."/>
            <person name="Guy L."/>
            <person name="Ettema T.J."/>
        </authorList>
    </citation>
    <scope>NUCLEOTIDE SEQUENCE</scope>
</reference>
<protein>
    <submittedName>
        <fullName evidence="1">Uncharacterized protein</fullName>
    </submittedName>
</protein>
<dbReference type="EMBL" id="LAZR01024784">
    <property type="protein sequence ID" value="KKL74024.1"/>
    <property type="molecule type" value="Genomic_DNA"/>
</dbReference>
<dbReference type="AlphaFoldDB" id="A0A0F9EJ31"/>
<sequence>MFDLNKCRECLDNKCLIGISLIETNKHIINHDIEISKLEKDLQHYINMFDYIAYNKYMLSKNQLNIMNISLEQQSIINNKIRTLNNKFYS</sequence>
<organism evidence="1">
    <name type="scientific">marine sediment metagenome</name>
    <dbReference type="NCBI Taxonomy" id="412755"/>
    <lineage>
        <taxon>unclassified sequences</taxon>
        <taxon>metagenomes</taxon>
        <taxon>ecological metagenomes</taxon>
    </lineage>
</organism>
<accession>A0A0F9EJ31</accession>